<keyword evidence="1" id="KW-0547">Nucleotide-binding</keyword>
<dbReference type="GO" id="GO:0005829">
    <property type="term" value="C:cytosol"/>
    <property type="evidence" value="ECO:0007669"/>
    <property type="project" value="TreeGrafter"/>
</dbReference>
<keyword evidence="7" id="KW-1185">Reference proteome</keyword>
<keyword evidence="3" id="KW-0238">DNA-binding</keyword>
<dbReference type="GO" id="GO:0006298">
    <property type="term" value="P:mismatch repair"/>
    <property type="evidence" value="ECO:0007669"/>
    <property type="project" value="InterPro"/>
</dbReference>
<evidence type="ECO:0000256" key="3">
    <source>
        <dbReference type="ARBA" id="ARBA00023125"/>
    </source>
</evidence>
<dbReference type="STRING" id="74969.FAD_0766"/>
<dbReference type="AlphaFoldDB" id="A0A1V0N3D2"/>
<keyword evidence="2" id="KW-0067">ATP-binding</keyword>
<dbReference type="GeneID" id="31676269"/>
<dbReference type="GO" id="GO:0005524">
    <property type="term" value="F:ATP binding"/>
    <property type="evidence" value="ECO:0007669"/>
    <property type="project" value="UniProtKB-KW"/>
</dbReference>
<feature type="coiled-coil region" evidence="4">
    <location>
        <begin position="144"/>
        <end position="171"/>
    </location>
</feature>
<gene>
    <name evidence="6" type="ORF">FAD_0766</name>
</gene>
<sequence>MEFKSITFSSSINLQELDRNNTIFDDFSLRNIFSGFMGNTRNDELERLLYMPLRNIDDIFYRQEIFKDLENPEIYRIITQFAGTGSQIFYNIKRLKDLYDLQRERWLLDSVYMYSRSIENMLDNMRKAGAKSRGFTGFINYLDAYVASDEFKSLKNDAEQLEEELSSIRYLINIKGVKITVREDRDSEDYASEVKEAFSRFLDEDETIPGYDSTPGFGHVEAAVVELVAKFYPEQFNRLKDFYKRRLNFMDPVISRFLHEIFFYLKYLQYITPLEESGLQFCIPEIKGETDRIYCLEFFDLALAAKLNERKQIPVTNNIIVNRNSSVIIVTGPNNGGKTTFARSFGQLHYLALLGCPVPGKEATILHVDNIFSHFEISENPENNMGRLEEELERLHGILEKATERSLIIINEMLSSTTLKDGIEIGRNIIDKIKKMKSICMYVTFIHELSDLPGVVSYVSQVDRKYPEKRTYKVLPMKSNGMAYAMALARKYNLTYEILKGRIS</sequence>
<evidence type="ECO:0000313" key="6">
    <source>
        <dbReference type="EMBL" id="ARD84670.1"/>
    </source>
</evidence>
<proteinExistence type="predicted"/>
<dbReference type="Proteomes" id="UP000192050">
    <property type="component" value="Chromosome"/>
</dbReference>
<dbReference type="GO" id="GO:0140664">
    <property type="term" value="F:ATP-dependent DNA damage sensor activity"/>
    <property type="evidence" value="ECO:0007669"/>
    <property type="project" value="InterPro"/>
</dbReference>
<dbReference type="InterPro" id="IPR027417">
    <property type="entry name" value="P-loop_NTPase"/>
</dbReference>
<evidence type="ECO:0000256" key="1">
    <source>
        <dbReference type="ARBA" id="ARBA00022741"/>
    </source>
</evidence>
<feature type="domain" description="DNA mismatch repair proteins mutS family" evidence="5">
    <location>
        <begin position="325"/>
        <end position="500"/>
    </location>
</feature>
<dbReference type="SUPFAM" id="SSF52540">
    <property type="entry name" value="P-loop containing nucleoside triphosphate hydrolases"/>
    <property type="match status" value="1"/>
</dbReference>
<dbReference type="Pfam" id="PF00488">
    <property type="entry name" value="MutS_V"/>
    <property type="match status" value="1"/>
</dbReference>
<dbReference type="InterPro" id="IPR045076">
    <property type="entry name" value="MutS"/>
</dbReference>
<dbReference type="RefSeq" id="WP_081141942.1">
    <property type="nucleotide sequence ID" value="NZ_CP015363.1"/>
</dbReference>
<dbReference type="OrthoDB" id="25832at2157"/>
<evidence type="ECO:0000259" key="5">
    <source>
        <dbReference type="SMART" id="SM00534"/>
    </source>
</evidence>
<dbReference type="KEGG" id="fai:FAD_0766"/>
<dbReference type="Gene3D" id="3.40.50.300">
    <property type="entry name" value="P-loop containing nucleotide triphosphate hydrolases"/>
    <property type="match status" value="1"/>
</dbReference>
<keyword evidence="4" id="KW-0175">Coiled coil</keyword>
<protein>
    <submittedName>
        <fullName evidence="6">MutS-like ATPase</fullName>
    </submittedName>
</protein>
<dbReference type="SMART" id="SM00534">
    <property type="entry name" value="MUTSac"/>
    <property type="match status" value="1"/>
</dbReference>
<dbReference type="EMBL" id="CP015363">
    <property type="protein sequence ID" value="ARD84670.1"/>
    <property type="molecule type" value="Genomic_DNA"/>
</dbReference>
<evidence type="ECO:0000256" key="2">
    <source>
        <dbReference type="ARBA" id="ARBA00022840"/>
    </source>
</evidence>
<accession>A0A1V0N3D2</accession>
<organism evidence="6 7">
    <name type="scientific">Ferroplasma acidiphilum</name>
    <dbReference type="NCBI Taxonomy" id="74969"/>
    <lineage>
        <taxon>Archaea</taxon>
        <taxon>Methanobacteriati</taxon>
        <taxon>Thermoplasmatota</taxon>
        <taxon>Thermoplasmata</taxon>
        <taxon>Thermoplasmatales</taxon>
        <taxon>Ferroplasmaceae</taxon>
        <taxon>Ferroplasma</taxon>
    </lineage>
</organism>
<evidence type="ECO:0000313" key="7">
    <source>
        <dbReference type="Proteomes" id="UP000192050"/>
    </source>
</evidence>
<dbReference type="GO" id="GO:0030983">
    <property type="term" value="F:mismatched DNA binding"/>
    <property type="evidence" value="ECO:0007669"/>
    <property type="project" value="InterPro"/>
</dbReference>
<reference evidence="6 7" key="1">
    <citation type="submission" date="2011-10" db="EMBL/GenBank/DDBJ databases">
        <title>Metabolic and evolutionary patterns in the extreme acidophile Ferroplasma acidiphilum.</title>
        <authorList>
            <person name="Golyshina O.V."/>
            <person name="Kozyavkin S.A."/>
            <person name="Tatusov R.L."/>
            <person name="Slesarev A.I."/>
            <person name="Golyshin P.N."/>
        </authorList>
    </citation>
    <scope>NUCLEOTIDE SEQUENCE [LARGE SCALE GENOMIC DNA]</scope>
    <source>
        <strain evidence="7">Y</strain>
    </source>
</reference>
<evidence type="ECO:0000256" key="4">
    <source>
        <dbReference type="SAM" id="Coils"/>
    </source>
</evidence>
<name>A0A1V0N3D2_9ARCH</name>
<dbReference type="PANTHER" id="PTHR11361:SF34">
    <property type="entry name" value="DNA MISMATCH REPAIR PROTEIN MSH1, MITOCHONDRIAL"/>
    <property type="match status" value="1"/>
</dbReference>
<dbReference type="InterPro" id="IPR000432">
    <property type="entry name" value="DNA_mismatch_repair_MutS_C"/>
</dbReference>
<dbReference type="PANTHER" id="PTHR11361">
    <property type="entry name" value="DNA MISMATCH REPAIR PROTEIN MUTS FAMILY MEMBER"/>
    <property type="match status" value="1"/>
</dbReference>